<dbReference type="PANTHER" id="PTHR37300:SF1">
    <property type="entry name" value="UPF0291 PROTEIN YNZC"/>
    <property type="match status" value="1"/>
</dbReference>
<dbReference type="EMBL" id="QUSM01000005">
    <property type="protein sequence ID" value="RGD73522.1"/>
    <property type="molecule type" value="Genomic_DNA"/>
</dbReference>
<gene>
    <name evidence="3" type="ORF">DW687_09185</name>
</gene>
<evidence type="ECO:0000256" key="1">
    <source>
        <dbReference type="ARBA" id="ARBA00022490"/>
    </source>
</evidence>
<dbReference type="InterPro" id="IPR009242">
    <property type="entry name" value="DUF896"/>
</dbReference>
<dbReference type="AlphaFoldDB" id="A0A3E3DW74"/>
<organism evidence="3 4">
    <name type="scientific">Anaerofustis stercorihominis</name>
    <dbReference type="NCBI Taxonomy" id="214853"/>
    <lineage>
        <taxon>Bacteria</taxon>
        <taxon>Bacillati</taxon>
        <taxon>Bacillota</taxon>
        <taxon>Clostridia</taxon>
        <taxon>Eubacteriales</taxon>
        <taxon>Eubacteriaceae</taxon>
        <taxon>Anaerofustis</taxon>
    </lineage>
</organism>
<dbReference type="PANTHER" id="PTHR37300">
    <property type="entry name" value="UPF0291 PROTEIN CBO2609/CLC_2481"/>
    <property type="match status" value="1"/>
</dbReference>
<dbReference type="HAMAP" id="MF_01103">
    <property type="entry name" value="UPF0291"/>
    <property type="match status" value="1"/>
</dbReference>
<dbReference type="SUPFAM" id="SSF158221">
    <property type="entry name" value="YnzC-like"/>
    <property type="match status" value="1"/>
</dbReference>
<comment type="subcellular location">
    <subcellularLocation>
        <location evidence="2">Cytoplasm</location>
    </subcellularLocation>
</comment>
<protein>
    <recommendedName>
        <fullName evidence="2">UPF0291 protein DW687_09185</fullName>
    </recommendedName>
</protein>
<keyword evidence="1 2" id="KW-0963">Cytoplasm</keyword>
<comment type="caution">
    <text evidence="3">The sequence shown here is derived from an EMBL/GenBank/DDBJ whole genome shotgun (WGS) entry which is preliminary data.</text>
</comment>
<dbReference type="GO" id="GO:0005737">
    <property type="term" value="C:cytoplasm"/>
    <property type="evidence" value="ECO:0007669"/>
    <property type="project" value="UniProtKB-SubCell"/>
</dbReference>
<reference evidence="3 4" key="1">
    <citation type="submission" date="2018-08" db="EMBL/GenBank/DDBJ databases">
        <title>A genome reference for cultivated species of the human gut microbiota.</title>
        <authorList>
            <person name="Zou Y."/>
            <person name="Xue W."/>
            <person name="Luo G."/>
        </authorList>
    </citation>
    <scope>NUCLEOTIDE SEQUENCE [LARGE SCALE GENOMIC DNA]</scope>
    <source>
        <strain evidence="3 4">AM25-6</strain>
    </source>
</reference>
<dbReference type="Gene3D" id="1.10.287.540">
    <property type="entry name" value="Helix hairpin bin"/>
    <property type="match status" value="1"/>
</dbReference>
<name>A0A3E3DW74_9FIRM</name>
<evidence type="ECO:0000313" key="3">
    <source>
        <dbReference type="EMBL" id="RGD73522.1"/>
    </source>
</evidence>
<evidence type="ECO:0000256" key="2">
    <source>
        <dbReference type="HAMAP-Rule" id="MF_01103"/>
    </source>
</evidence>
<accession>A0A3E3DW74</accession>
<dbReference type="Pfam" id="PF05979">
    <property type="entry name" value="DUF896"/>
    <property type="match status" value="1"/>
</dbReference>
<comment type="similarity">
    <text evidence="2">Belongs to the UPF0291 family.</text>
</comment>
<dbReference type="RefSeq" id="WP_117532532.1">
    <property type="nucleotide sequence ID" value="NZ_QUSM01000005.1"/>
</dbReference>
<sequence>MDKKQIDRINFLAKKKKTEGLTEEESKEQKELYKIYLGNIRKNFKSTVDSIVVEKEGGSKVPLKEFNKKKKN</sequence>
<evidence type="ECO:0000313" key="4">
    <source>
        <dbReference type="Proteomes" id="UP000261212"/>
    </source>
</evidence>
<proteinExistence type="inferred from homology"/>
<dbReference type="Proteomes" id="UP000261212">
    <property type="component" value="Unassembled WGS sequence"/>
</dbReference>